<dbReference type="Pfam" id="PF00104">
    <property type="entry name" value="Hormone_recep"/>
    <property type="match status" value="1"/>
</dbReference>
<dbReference type="InterPro" id="IPR035500">
    <property type="entry name" value="NHR-like_dom_sf"/>
</dbReference>
<protein>
    <recommendedName>
        <fullName evidence="4">NR LBD domain-containing protein</fullName>
    </recommendedName>
</protein>
<dbReference type="SUPFAM" id="SSF48508">
    <property type="entry name" value="Nuclear receptor ligand-binding domain"/>
    <property type="match status" value="1"/>
</dbReference>
<evidence type="ECO:0000256" key="3">
    <source>
        <dbReference type="ARBA" id="ARBA00023170"/>
    </source>
</evidence>
<name>A0AAV5TG19_9BILA</name>
<keyword evidence="3" id="KW-0675">Receptor</keyword>
<organism evidence="5 6">
    <name type="scientific">Pristionchus entomophagus</name>
    <dbReference type="NCBI Taxonomy" id="358040"/>
    <lineage>
        <taxon>Eukaryota</taxon>
        <taxon>Metazoa</taxon>
        <taxon>Ecdysozoa</taxon>
        <taxon>Nematoda</taxon>
        <taxon>Chromadorea</taxon>
        <taxon>Rhabditida</taxon>
        <taxon>Rhabditina</taxon>
        <taxon>Diplogasteromorpha</taxon>
        <taxon>Diplogasteroidea</taxon>
        <taxon>Neodiplogasteridae</taxon>
        <taxon>Pristionchus</taxon>
    </lineage>
</organism>
<dbReference type="PANTHER" id="PTHR46011">
    <property type="entry name" value="NUCLEAR HORMONE RECEPTOR FAMILY MEMBER NHR-86-RELATED"/>
    <property type="match status" value="1"/>
</dbReference>
<keyword evidence="1" id="KW-0805">Transcription regulation</keyword>
<dbReference type="InterPro" id="IPR000536">
    <property type="entry name" value="Nucl_hrmn_rcpt_lig-bd"/>
</dbReference>
<gene>
    <name evidence="5" type="ORF">PENTCL1PPCAC_14575</name>
</gene>
<evidence type="ECO:0000313" key="6">
    <source>
        <dbReference type="Proteomes" id="UP001432027"/>
    </source>
</evidence>
<proteinExistence type="predicted"/>
<dbReference type="Proteomes" id="UP001432027">
    <property type="component" value="Unassembled WGS sequence"/>
</dbReference>
<keyword evidence="2" id="KW-0804">Transcription</keyword>
<sequence>MTTLTTIFDMRNLEFFSETETPRSCKEIGGLIERFHAQAWRMVGPILTTAHFTDTEYAILFALLVWHIDPDDNFPEHILTMCYSLRRCLFDALGSYYRDELRLADYSVRLGNVAMFEHAIQETALLLCKSLQTHHLTVLINEGMS</sequence>
<dbReference type="EMBL" id="BTSX01000004">
    <property type="protein sequence ID" value="GMS92400.1"/>
    <property type="molecule type" value="Genomic_DNA"/>
</dbReference>
<evidence type="ECO:0000313" key="5">
    <source>
        <dbReference type="EMBL" id="GMS92400.1"/>
    </source>
</evidence>
<accession>A0AAV5TG19</accession>
<feature type="domain" description="NR LBD" evidence="4">
    <location>
        <begin position="7"/>
        <end position="124"/>
    </location>
</feature>
<dbReference type="GO" id="GO:0003700">
    <property type="term" value="F:DNA-binding transcription factor activity"/>
    <property type="evidence" value="ECO:0007669"/>
    <property type="project" value="TreeGrafter"/>
</dbReference>
<evidence type="ECO:0000259" key="4">
    <source>
        <dbReference type="Pfam" id="PF00104"/>
    </source>
</evidence>
<comment type="caution">
    <text evidence="5">The sequence shown here is derived from an EMBL/GenBank/DDBJ whole genome shotgun (WGS) entry which is preliminary data.</text>
</comment>
<evidence type="ECO:0000256" key="2">
    <source>
        <dbReference type="ARBA" id="ARBA00023163"/>
    </source>
</evidence>
<dbReference type="GO" id="GO:0005634">
    <property type="term" value="C:nucleus"/>
    <property type="evidence" value="ECO:0007669"/>
    <property type="project" value="TreeGrafter"/>
</dbReference>
<evidence type="ECO:0000256" key="1">
    <source>
        <dbReference type="ARBA" id="ARBA00023015"/>
    </source>
</evidence>
<keyword evidence="6" id="KW-1185">Reference proteome</keyword>
<feature type="non-terminal residue" evidence="5">
    <location>
        <position position="145"/>
    </location>
</feature>
<dbReference type="PANTHER" id="PTHR46011:SF6">
    <property type="entry name" value="HIGH ZINC ACTIVATED NUCLEAR RECEPTOR PROTEIN"/>
    <property type="match status" value="1"/>
</dbReference>
<dbReference type="AlphaFoldDB" id="A0AAV5TG19"/>
<reference evidence="5" key="1">
    <citation type="submission" date="2023-10" db="EMBL/GenBank/DDBJ databases">
        <title>Genome assembly of Pristionchus species.</title>
        <authorList>
            <person name="Yoshida K."/>
            <person name="Sommer R.J."/>
        </authorList>
    </citation>
    <scope>NUCLEOTIDE SEQUENCE</scope>
    <source>
        <strain evidence="5">RS0144</strain>
    </source>
</reference>